<dbReference type="AlphaFoldDB" id="A0A2N9B4B0"/>
<feature type="compositionally biased region" description="Pro residues" evidence="1">
    <location>
        <begin position="305"/>
        <end position="323"/>
    </location>
</feature>
<feature type="transmembrane region" description="Helical" evidence="2">
    <location>
        <begin position="79"/>
        <end position="95"/>
    </location>
</feature>
<keyword evidence="2" id="KW-0472">Membrane</keyword>
<feature type="domain" description="CAAX prenyl protease 2/Lysostaphin resistance protein A-like" evidence="3">
    <location>
        <begin position="160"/>
        <end position="249"/>
    </location>
</feature>
<evidence type="ECO:0000259" key="3">
    <source>
        <dbReference type="Pfam" id="PF02517"/>
    </source>
</evidence>
<protein>
    <submittedName>
        <fullName evidence="4">CAAX amino terminal protease self-immunity</fullName>
    </submittedName>
</protein>
<dbReference type="GO" id="GO:0004175">
    <property type="term" value="F:endopeptidase activity"/>
    <property type="evidence" value="ECO:0007669"/>
    <property type="project" value="UniProtKB-ARBA"/>
</dbReference>
<dbReference type="GO" id="GO:0006508">
    <property type="term" value="P:proteolysis"/>
    <property type="evidence" value="ECO:0007669"/>
    <property type="project" value="UniProtKB-KW"/>
</dbReference>
<dbReference type="InterPro" id="IPR003675">
    <property type="entry name" value="Rce1/LyrA-like_dom"/>
</dbReference>
<name>A0A2N9B4B0_STRCX</name>
<feature type="transmembrane region" description="Helical" evidence="2">
    <location>
        <begin position="156"/>
        <end position="173"/>
    </location>
</feature>
<reference evidence="5" key="1">
    <citation type="submission" date="2017-11" db="EMBL/GenBank/DDBJ databases">
        <authorList>
            <person name="Wibberg D."/>
        </authorList>
    </citation>
    <scope>NUCLEOTIDE SEQUENCE [LARGE SCALE GENOMIC DNA]</scope>
</reference>
<keyword evidence="5" id="KW-1185">Reference proteome</keyword>
<dbReference type="RefSeq" id="WP_231911107.1">
    <property type="nucleotide sequence ID" value="NZ_LT962942.1"/>
</dbReference>
<evidence type="ECO:0000313" key="4">
    <source>
        <dbReference type="EMBL" id="SOR78171.1"/>
    </source>
</evidence>
<feature type="transmembrane region" description="Helical" evidence="2">
    <location>
        <begin position="238"/>
        <end position="258"/>
    </location>
</feature>
<keyword evidence="2" id="KW-1133">Transmembrane helix</keyword>
<feature type="transmembrane region" description="Helical" evidence="2">
    <location>
        <begin position="270"/>
        <end position="290"/>
    </location>
</feature>
<sequence>MTTASPDLAGFAYHRMGRRTSRQRWWRPVLGSVLFLPSWLVLVLLLYAFSYALGTAAGYPELADGGVDLGPLRNTALDLTYLAVALPLILLAVRWTERRPAGTLSSVTGRLRIRWLAWCLLAALFPVTLLALSTIFLPDDSSASGTSAAWVGWRSFLVSLAVLAVFVPVQAAAEEYVFRGWLTQAVGAFLRSPWLAVLPQAALFATAHGWGTTWGFIDLLVFGLVAGWLTIRTGGLEATIALHVLNNLLAFGVSAAVVDGLSSDETAADAPWQLALADMATVLLYAAIVLRVARRQRPQHLAPPVATPPAPPAPDPYPQPFVTPPTGRSCSYDTASGRDRPNCAETPKRGI</sequence>
<feature type="compositionally biased region" description="Basic and acidic residues" evidence="1">
    <location>
        <begin position="336"/>
        <end position="351"/>
    </location>
</feature>
<proteinExistence type="predicted"/>
<keyword evidence="4" id="KW-0645">Protease</keyword>
<feature type="transmembrane region" description="Helical" evidence="2">
    <location>
        <begin position="213"/>
        <end position="231"/>
    </location>
</feature>
<organism evidence="4 5">
    <name type="scientific">Streptomyces chartreusis NRRL 3882</name>
    <dbReference type="NCBI Taxonomy" id="1079985"/>
    <lineage>
        <taxon>Bacteria</taxon>
        <taxon>Bacillati</taxon>
        <taxon>Actinomycetota</taxon>
        <taxon>Actinomycetes</taxon>
        <taxon>Kitasatosporales</taxon>
        <taxon>Streptomycetaceae</taxon>
        <taxon>Streptomyces</taxon>
    </lineage>
</organism>
<gene>
    <name evidence="4" type="ORF">SCNRRL3882_1639</name>
</gene>
<dbReference type="PANTHER" id="PTHR39430">
    <property type="entry name" value="MEMBRANE-ASSOCIATED PROTEASE-RELATED"/>
    <property type="match status" value="1"/>
</dbReference>
<accession>A0A2N9B4B0</accession>
<dbReference type="Proteomes" id="UP000235464">
    <property type="component" value="Chromosome I"/>
</dbReference>
<feature type="transmembrane region" description="Helical" evidence="2">
    <location>
        <begin position="115"/>
        <end position="136"/>
    </location>
</feature>
<dbReference type="EMBL" id="LT963352">
    <property type="protein sequence ID" value="SOR78171.1"/>
    <property type="molecule type" value="Genomic_DNA"/>
</dbReference>
<keyword evidence="2" id="KW-0812">Transmembrane</keyword>
<dbReference type="GO" id="GO:0080120">
    <property type="term" value="P:CAAX-box protein maturation"/>
    <property type="evidence" value="ECO:0007669"/>
    <property type="project" value="UniProtKB-ARBA"/>
</dbReference>
<dbReference type="Pfam" id="PF02517">
    <property type="entry name" value="Rce1-like"/>
    <property type="match status" value="1"/>
</dbReference>
<dbReference type="PANTHER" id="PTHR39430:SF1">
    <property type="entry name" value="PROTEASE"/>
    <property type="match status" value="1"/>
</dbReference>
<evidence type="ECO:0000256" key="1">
    <source>
        <dbReference type="SAM" id="MobiDB-lite"/>
    </source>
</evidence>
<feature type="region of interest" description="Disordered" evidence="1">
    <location>
        <begin position="300"/>
        <end position="351"/>
    </location>
</feature>
<keyword evidence="4" id="KW-0378">Hydrolase</keyword>
<feature type="transmembrane region" description="Helical" evidence="2">
    <location>
        <begin position="25"/>
        <end position="49"/>
    </location>
</feature>
<evidence type="ECO:0000313" key="5">
    <source>
        <dbReference type="Proteomes" id="UP000235464"/>
    </source>
</evidence>
<evidence type="ECO:0000256" key="2">
    <source>
        <dbReference type="SAM" id="Phobius"/>
    </source>
</evidence>